<sequence length="161" mass="17679">MATRSVDFTSDIIKGESIVFSFAADSTVDIVGVDGVKQSYSYPYTTIDTSTWKPGAYTAIINDTTFAVRTFQIVDPTATANKYNQYLSIIDEINIVIESKVQGGGVISQSINNKSLTTESMDSLLRLRTHYMKLANQELARMKGLSSGNPIKSITTFNRGK</sequence>
<reference evidence="1 2" key="1">
    <citation type="submission" date="2023-08" db="EMBL/GenBank/DDBJ databases">
        <authorList>
            <person name="Dale J."/>
        </authorList>
    </citation>
    <scope>NUCLEOTIDE SEQUENCE [LARGE SCALE GENOMIC DNA]</scope>
    <source>
        <strain evidence="1 2">2023EL-00788</strain>
    </source>
</reference>
<dbReference type="AlphaFoldDB" id="A0AAW8H9W2"/>
<dbReference type="RefSeq" id="WP_058681385.1">
    <property type="nucleotide sequence ID" value="NZ_JAVDKR010000001.1"/>
</dbReference>
<evidence type="ECO:0000313" key="2">
    <source>
        <dbReference type="Proteomes" id="UP001225042"/>
    </source>
</evidence>
<evidence type="ECO:0000313" key="1">
    <source>
        <dbReference type="EMBL" id="MDQ2256557.1"/>
    </source>
</evidence>
<gene>
    <name evidence="1" type="ORF">RBJ67_10430</name>
</gene>
<proteinExistence type="predicted"/>
<name>A0AAW8H9W2_9ENTR</name>
<organism evidence="1 2">
    <name type="scientific">Enterobacter soli</name>
    <dbReference type="NCBI Taxonomy" id="885040"/>
    <lineage>
        <taxon>Bacteria</taxon>
        <taxon>Pseudomonadati</taxon>
        <taxon>Pseudomonadota</taxon>
        <taxon>Gammaproteobacteria</taxon>
        <taxon>Enterobacterales</taxon>
        <taxon>Enterobacteriaceae</taxon>
        <taxon>Enterobacter</taxon>
    </lineage>
</organism>
<protein>
    <submittedName>
        <fullName evidence="1">Uncharacterized protein</fullName>
    </submittedName>
</protein>
<dbReference type="Proteomes" id="UP001225042">
    <property type="component" value="Unassembled WGS sequence"/>
</dbReference>
<keyword evidence="2" id="KW-1185">Reference proteome</keyword>
<comment type="caution">
    <text evidence="1">The sequence shown here is derived from an EMBL/GenBank/DDBJ whole genome shotgun (WGS) entry which is preliminary data.</text>
</comment>
<accession>A0AAW8H9W2</accession>
<dbReference type="EMBL" id="JAVDKS010000004">
    <property type="protein sequence ID" value="MDQ2256557.1"/>
    <property type="molecule type" value="Genomic_DNA"/>
</dbReference>